<reference evidence="2" key="1">
    <citation type="journal article" date="2018" name="Genome Biol. Evol.">
        <title>Genomics and development of Lentinus tigrinus, a white-rot wood-decaying mushroom with dimorphic fruiting bodies.</title>
        <authorList>
            <person name="Wu B."/>
            <person name="Xu Z."/>
            <person name="Knudson A."/>
            <person name="Carlson A."/>
            <person name="Chen N."/>
            <person name="Kovaka S."/>
            <person name="LaButti K."/>
            <person name="Lipzen A."/>
            <person name="Pennachio C."/>
            <person name="Riley R."/>
            <person name="Schakwitz W."/>
            <person name="Umezawa K."/>
            <person name="Ohm R.A."/>
            <person name="Grigoriev I.V."/>
            <person name="Nagy L.G."/>
            <person name="Gibbons J."/>
            <person name="Hibbett D."/>
        </authorList>
    </citation>
    <scope>NUCLEOTIDE SEQUENCE [LARGE SCALE GENOMIC DNA]</scope>
    <source>
        <strain evidence="2">ALCF2SS1-6</strain>
    </source>
</reference>
<accession>A0A5C2S9N7</accession>
<evidence type="ECO:0000313" key="2">
    <source>
        <dbReference type="EMBL" id="RPD60533.1"/>
    </source>
</evidence>
<name>A0A5C2S9N7_9APHY</name>
<proteinExistence type="predicted"/>
<evidence type="ECO:0000256" key="1">
    <source>
        <dbReference type="SAM" id="MobiDB-lite"/>
    </source>
</evidence>
<evidence type="ECO:0000313" key="3">
    <source>
        <dbReference type="Proteomes" id="UP000313359"/>
    </source>
</evidence>
<feature type="region of interest" description="Disordered" evidence="1">
    <location>
        <begin position="56"/>
        <end position="77"/>
    </location>
</feature>
<gene>
    <name evidence="2" type="ORF">L227DRAFT_89611</name>
</gene>
<organism evidence="2 3">
    <name type="scientific">Lentinus tigrinus ALCF2SS1-6</name>
    <dbReference type="NCBI Taxonomy" id="1328759"/>
    <lineage>
        <taxon>Eukaryota</taxon>
        <taxon>Fungi</taxon>
        <taxon>Dikarya</taxon>
        <taxon>Basidiomycota</taxon>
        <taxon>Agaricomycotina</taxon>
        <taxon>Agaricomycetes</taxon>
        <taxon>Polyporales</taxon>
        <taxon>Polyporaceae</taxon>
        <taxon>Lentinus</taxon>
    </lineage>
</organism>
<keyword evidence="3" id="KW-1185">Reference proteome</keyword>
<sequence>MHHCEPVGRQPATLRSRSHSTLRDLSLSICPSCSRSASASAAPRLGSEWSLDLPVHSGPSFEPTQPRTGVATGRRRRRRRRWKLVPLGLLTLGWSWSRLRRHELRVASCELRVASRSLLDY</sequence>
<dbReference type="Proteomes" id="UP000313359">
    <property type="component" value="Unassembled WGS sequence"/>
</dbReference>
<dbReference type="EMBL" id="ML122265">
    <property type="protein sequence ID" value="RPD60533.1"/>
    <property type="molecule type" value="Genomic_DNA"/>
</dbReference>
<protein>
    <submittedName>
        <fullName evidence="2">Uncharacterized protein</fullName>
    </submittedName>
</protein>
<dbReference type="AlphaFoldDB" id="A0A5C2S9N7"/>